<keyword evidence="10" id="KW-1015">Disulfide bond</keyword>
<dbReference type="InterPro" id="IPR050450">
    <property type="entry name" value="COX15/CtaA_HemeA_synthase"/>
</dbReference>
<keyword evidence="3 12" id="KW-0812">Transmembrane</keyword>
<evidence type="ECO:0000256" key="7">
    <source>
        <dbReference type="ARBA" id="ARBA00023004"/>
    </source>
</evidence>
<dbReference type="GO" id="GO:0006784">
    <property type="term" value="P:heme A biosynthetic process"/>
    <property type="evidence" value="ECO:0007669"/>
    <property type="project" value="InterPro"/>
</dbReference>
<dbReference type="PANTHER" id="PTHR35457:SF1">
    <property type="entry name" value="HEME A SYNTHASE"/>
    <property type="match status" value="1"/>
</dbReference>
<keyword evidence="7" id="KW-0408">Iron</keyword>
<evidence type="ECO:0000256" key="4">
    <source>
        <dbReference type="ARBA" id="ARBA00022723"/>
    </source>
</evidence>
<keyword evidence="8" id="KW-0350">Heme biosynthesis</keyword>
<feature type="transmembrane region" description="Helical" evidence="12">
    <location>
        <begin position="162"/>
        <end position="180"/>
    </location>
</feature>
<feature type="transmembrane region" description="Helical" evidence="12">
    <location>
        <begin position="119"/>
        <end position="141"/>
    </location>
</feature>
<evidence type="ECO:0000256" key="12">
    <source>
        <dbReference type="SAM" id="Phobius"/>
    </source>
</evidence>
<sequence>MKRLALLACLLTVCITASSALIRHWQAGLGCDAWGACAATFPVRGGAEAAAGVPVEPPPAIRVARLTHRASASAVGLLVAAIALFGWARFSGAQRVASAIALADTVFLAWLGRYTPHDLPLVTVGNVAGGMVLAAVLAWLATADAGRAAPPVGRAVTSAPRAGGPAGFSLLLMALLVFTGTMTSVRGAVDACPQLLCLGGARLEAAAFDPWAAGDLERPAEIGMHLVHRLLALAFAAAALSAASRAWRSAAASERGLAVAIAVLVATQLALGLATGFGAAPLVTATLHNAVAALLASVLTALAAAAPRATAAPRLMAAADPDRFAGT</sequence>
<evidence type="ECO:0000256" key="9">
    <source>
        <dbReference type="ARBA" id="ARBA00023136"/>
    </source>
</evidence>
<evidence type="ECO:0000313" key="14">
    <source>
        <dbReference type="EMBL" id="TXL62656.1"/>
    </source>
</evidence>
<keyword evidence="4" id="KW-0479">Metal-binding</keyword>
<evidence type="ECO:0000256" key="3">
    <source>
        <dbReference type="ARBA" id="ARBA00022692"/>
    </source>
</evidence>
<feature type="signal peptide" evidence="13">
    <location>
        <begin position="1"/>
        <end position="19"/>
    </location>
</feature>
<dbReference type="GO" id="GO:0046872">
    <property type="term" value="F:metal ion binding"/>
    <property type="evidence" value="ECO:0007669"/>
    <property type="project" value="UniProtKB-KW"/>
</dbReference>
<dbReference type="PANTHER" id="PTHR35457">
    <property type="entry name" value="HEME A SYNTHASE"/>
    <property type="match status" value="1"/>
</dbReference>
<feature type="transmembrane region" description="Helical" evidence="12">
    <location>
        <begin position="95"/>
        <end position="113"/>
    </location>
</feature>
<keyword evidence="5 12" id="KW-1133">Transmembrane helix</keyword>
<dbReference type="EMBL" id="VDUY01000009">
    <property type="protein sequence ID" value="TXL62656.1"/>
    <property type="molecule type" value="Genomic_DNA"/>
</dbReference>
<evidence type="ECO:0008006" key="16">
    <source>
        <dbReference type="Google" id="ProtNLM"/>
    </source>
</evidence>
<evidence type="ECO:0000256" key="13">
    <source>
        <dbReference type="SAM" id="SignalP"/>
    </source>
</evidence>
<feature type="transmembrane region" description="Helical" evidence="12">
    <location>
        <begin position="226"/>
        <end position="244"/>
    </location>
</feature>
<gene>
    <name evidence="14" type="ORF">FHP08_17685</name>
</gene>
<proteinExistence type="predicted"/>
<dbReference type="GO" id="GO:0016491">
    <property type="term" value="F:oxidoreductase activity"/>
    <property type="evidence" value="ECO:0007669"/>
    <property type="project" value="UniProtKB-KW"/>
</dbReference>
<dbReference type="AlphaFoldDB" id="A0A5C8NND2"/>
<dbReference type="Pfam" id="PF02628">
    <property type="entry name" value="COX15-CtaA"/>
    <property type="match status" value="1"/>
</dbReference>
<evidence type="ECO:0000256" key="6">
    <source>
        <dbReference type="ARBA" id="ARBA00023002"/>
    </source>
</evidence>
<evidence type="ECO:0000256" key="1">
    <source>
        <dbReference type="ARBA" id="ARBA00004141"/>
    </source>
</evidence>
<keyword evidence="9 12" id="KW-0472">Membrane</keyword>
<dbReference type="Proteomes" id="UP000321548">
    <property type="component" value="Unassembled WGS sequence"/>
</dbReference>
<keyword evidence="2" id="KW-1003">Cell membrane</keyword>
<comment type="pathway">
    <text evidence="11">Porphyrin-containing compound metabolism.</text>
</comment>
<dbReference type="InterPro" id="IPR003780">
    <property type="entry name" value="COX15/CtaA_fam"/>
</dbReference>
<comment type="caution">
    <text evidence="14">The sequence shown here is derived from an EMBL/GenBank/DDBJ whole genome shotgun (WGS) entry which is preliminary data.</text>
</comment>
<feature type="transmembrane region" description="Helical" evidence="12">
    <location>
        <begin position="286"/>
        <end position="306"/>
    </location>
</feature>
<evidence type="ECO:0000256" key="11">
    <source>
        <dbReference type="ARBA" id="ARBA00023444"/>
    </source>
</evidence>
<evidence type="ECO:0000256" key="10">
    <source>
        <dbReference type="ARBA" id="ARBA00023157"/>
    </source>
</evidence>
<dbReference type="GO" id="GO:0016020">
    <property type="term" value="C:membrane"/>
    <property type="evidence" value="ECO:0007669"/>
    <property type="project" value="UniProtKB-SubCell"/>
</dbReference>
<feature type="transmembrane region" description="Helical" evidence="12">
    <location>
        <begin position="256"/>
        <end position="280"/>
    </location>
</feature>
<feature type="transmembrane region" description="Helical" evidence="12">
    <location>
        <begin position="70"/>
        <end position="88"/>
    </location>
</feature>
<feature type="chain" id="PRO_5022873068" description="Heme A synthase" evidence="13">
    <location>
        <begin position="20"/>
        <end position="327"/>
    </location>
</feature>
<comment type="subcellular location">
    <subcellularLocation>
        <location evidence="1">Membrane</location>
        <topology evidence="1">Multi-pass membrane protein</topology>
    </subcellularLocation>
</comment>
<organism evidence="14 15">
    <name type="scientific">Zeimonas arvi</name>
    <dbReference type="NCBI Taxonomy" id="2498847"/>
    <lineage>
        <taxon>Bacteria</taxon>
        <taxon>Pseudomonadati</taxon>
        <taxon>Pseudomonadota</taxon>
        <taxon>Betaproteobacteria</taxon>
        <taxon>Burkholderiales</taxon>
        <taxon>Burkholderiaceae</taxon>
        <taxon>Zeimonas</taxon>
    </lineage>
</organism>
<accession>A0A5C8NND2</accession>
<keyword evidence="15" id="KW-1185">Reference proteome</keyword>
<protein>
    <recommendedName>
        <fullName evidence="16">Heme A synthase</fullName>
    </recommendedName>
</protein>
<keyword evidence="13" id="KW-0732">Signal</keyword>
<evidence type="ECO:0000256" key="2">
    <source>
        <dbReference type="ARBA" id="ARBA00022475"/>
    </source>
</evidence>
<evidence type="ECO:0000313" key="15">
    <source>
        <dbReference type="Proteomes" id="UP000321548"/>
    </source>
</evidence>
<reference evidence="14 15" key="1">
    <citation type="submission" date="2019-06" db="EMBL/GenBank/DDBJ databases">
        <title>Quisquiliibacterium sp. nov., isolated from a maize field.</title>
        <authorList>
            <person name="Lin S.-Y."/>
            <person name="Tsai C.-F."/>
            <person name="Young C.-C."/>
        </authorList>
    </citation>
    <scope>NUCLEOTIDE SEQUENCE [LARGE SCALE GENOMIC DNA]</scope>
    <source>
        <strain evidence="14 15">CC-CFT501</strain>
    </source>
</reference>
<keyword evidence="6" id="KW-0560">Oxidoreductase</keyword>
<dbReference type="RefSeq" id="WP_147705829.1">
    <property type="nucleotide sequence ID" value="NZ_VDUY01000009.1"/>
</dbReference>
<name>A0A5C8NND2_9BURK</name>
<evidence type="ECO:0000256" key="5">
    <source>
        <dbReference type="ARBA" id="ARBA00022989"/>
    </source>
</evidence>
<evidence type="ECO:0000256" key="8">
    <source>
        <dbReference type="ARBA" id="ARBA00023133"/>
    </source>
</evidence>